<dbReference type="AlphaFoldDB" id="A0AB34IPS7"/>
<keyword evidence="4" id="KW-1185">Reference proteome</keyword>
<dbReference type="Proteomes" id="UP001515480">
    <property type="component" value="Unassembled WGS sequence"/>
</dbReference>
<feature type="compositionally biased region" description="Low complexity" evidence="2">
    <location>
        <begin position="199"/>
        <end position="217"/>
    </location>
</feature>
<evidence type="ECO:0000313" key="3">
    <source>
        <dbReference type="EMBL" id="KAL1504052.1"/>
    </source>
</evidence>
<feature type="compositionally biased region" description="Basic and acidic residues" evidence="2">
    <location>
        <begin position="254"/>
        <end position="277"/>
    </location>
</feature>
<feature type="compositionally biased region" description="Basic and acidic residues" evidence="2">
    <location>
        <begin position="133"/>
        <end position="192"/>
    </location>
</feature>
<reference evidence="3 4" key="1">
    <citation type="journal article" date="2024" name="Science">
        <title>Giant polyketide synthase enzymes in the biosynthesis of giant marine polyether toxins.</title>
        <authorList>
            <person name="Fallon T.R."/>
            <person name="Shende V.V."/>
            <person name="Wierzbicki I.H."/>
            <person name="Pendleton A.L."/>
            <person name="Watervoot N.F."/>
            <person name="Auber R.P."/>
            <person name="Gonzalez D.J."/>
            <person name="Wisecaver J.H."/>
            <person name="Moore B.S."/>
        </authorList>
    </citation>
    <scope>NUCLEOTIDE SEQUENCE [LARGE SCALE GENOMIC DNA]</scope>
    <source>
        <strain evidence="3 4">12B1</strain>
    </source>
</reference>
<feature type="region of interest" description="Disordered" evidence="2">
    <location>
        <begin position="130"/>
        <end position="291"/>
    </location>
</feature>
<proteinExistence type="predicted"/>
<comment type="caution">
    <text evidence="3">The sequence shown here is derived from an EMBL/GenBank/DDBJ whole genome shotgun (WGS) entry which is preliminary data.</text>
</comment>
<keyword evidence="1" id="KW-0175">Coiled coil</keyword>
<accession>A0AB34IPS7</accession>
<name>A0AB34IPS7_PRYPA</name>
<feature type="region of interest" description="Disordered" evidence="2">
    <location>
        <begin position="1"/>
        <end position="38"/>
    </location>
</feature>
<gene>
    <name evidence="3" type="ORF">AB1Y20_010462</name>
</gene>
<dbReference type="EMBL" id="JBGBPQ010000020">
    <property type="protein sequence ID" value="KAL1504052.1"/>
    <property type="molecule type" value="Genomic_DNA"/>
</dbReference>
<protein>
    <submittedName>
        <fullName evidence="3">Uncharacterized protein</fullName>
    </submittedName>
</protein>
<organism evidence="3 4">
    <name type="scientific">Prymnesium parvum</name>
    <name type="common">Toxic golden alga</name>
    <dbReference type="NCBI Taxonomy" id="97485"/>
    <lineage>
        <taxon>Eukaryota</taxon>
        <taxon>Haptista</taxon>
        <taxon>Haptophyta</taxon>
        <taxon>Prymnesiophyceae</taxon>
        <taxon>Prymnesiales</taxon>
        <taxon>Prymnesiaceae</taxon>
        <taxon>Prymnesium</taxon>
    </lineage>
</organism>
<feature type="coiled-coil region" evidence="1">
    <location>
        <begin position="72"/>
        <end position="99"/>
    </location>
</feature>
<evidence type="ECO:0000256" key="2">
    <source>
        <dbReference type="SAM" id="MobiDB-lite"/>
    </source>
</evidence>
<sequence length="291" mass="31738">MSSLPSLVGSRIPEPSPSGRKRPSSLLRPPAGASAEPRELLQRISQLTRKKENLTARTHHLAKRLHAAEAGARALSERNDGLCAQVDQLKAAVERMRAEAHPSSRERELALWRELAERDRLVHEATRRAVVAEAERKASSERADAAEAEARRLQEELAEAVRRQEEMEARGHGETEARGHGETEARRPDAPREVSVQLRGPGETARAAEGGEAIGARAAHDQSSAQLPVGSARASPHPPRRTLPDEASASGCERILDVRLKGDDQAEGMPRGRDVKGKYLISDSGSRRRSP</sequence>
<evidence type="ECO:0000256" key="1">
    <source>
        <dbReference type="SAM" id="Coils"/>
    </source>
</evidence>
<evidence type="ECO:0000313" key="4">
    <source>
        <dbReference type="Proteomes" id="UP001515480"/>
    </source>
</evidence>